<accession>A0A2S5BAF4</accession>
<dbReference type="EMBL" id="PJQD01000035">
    <property type="protein sequence ID" value="POY73748.1"/>
    <property type="molecule type" value="Genomic_DNA"/>
</dbReference>
<sequence length="336" mass="37825">MLDRLPLELVEQIVFDASPWTTAERFAFLSAVSKRYQEIFRPYARRYVVGNSQRLYHVVEGGSIDEDDVPLLGLLPSVETVVLNHAGGLEDLVQDDGDDDPDPYVVPVVVSGNSPFQPCRTLVIKNSDTWWTLEQSLGSQPFALEHLTVQIGSRTRVEEPWDLWQLVDAGVFPELKTLNLEVSDPPEISLSVLDKLDYIQAVFNSGLPEIWHIPSGFRLTTTPILYTVVRTSLGIGELRTEGIQYVYLEHYWDETLGDLGPYLEAFADLRAVFIMTMTCTCNRSTPYRWQNVASTCAGRPSDEYAPIEPDFIDYLKRNPHSPPPRRDSPPAASLAP</sequence>
<protein>
    <recommendedName>
        <fullName evidence="4">F-box domain-containing protein</fullName>
    </recommendedName>
</protein>
<feature type="region of interest" description="Disordered" evidence="1">
    <location>
        <begin position="313"/>
        <end position="336"/>
    </location>
</feature>
<gene>
    <name evidence="2" type="ORF">BMF94_3286</name>
</gene>
<evidence type="ECO:0008006" key="4">
    <source>
        <dbReference type="Google" id="ProtNLM"/>
    </source>
</evidence>
<evidence type="ECO:0000313" key="3">
    <source>
        <dbReference type="Proteomes" id="UP000237144"/>
    </source>
</evidence>
<comment type="caution">
    <text evidence="2">The sequence shown here is derived from an EMBL/GenBank/DDBJ whole genome shotgun (WGS) entry which is preliminary data.</text>
</comment>
<keyword evidence="3" id="KW-1185">Reference proteome</keyword>
<organism evidence="2 3">
    <name type="scientific">Rhodotorula taiwanensis</name>
    <dbReference type="NCBI Taxonomy" id="741276"/>
    <lineage>
        <taxon>Eukaryota</taxon>
        <taxon>Fungi</taxon>
        <taxon>Dikarya</taxon>
        <taxon>Basidiomycota</taxon>
        <taxon>Pucciniomycotina</taxon>
        <taxon>Microbotryomycetes</taxon>
        <taxon>Sporidiobolales</taxon>
        <taxon>Sporidiobolaceae</taxon>
        <taxon>Rhodotorula</taxon>
    </lineage>
</organism>
<reference evidence="2 3" key="1">
    <citation type="journal article" date="2018" name="Front. Microbiol.">
        <title>Prospects for Fungal Bioremediation of Acidic Radioactive Waste Sites: Characterization and Genome Sequence of Rhodotorula taiwanensis MD1149.</title>
        <authorList>
            <person name="Tkavc R."/>
            <person name="Matrosova V.Y."/>
            <person name="Grichenko O.E."/>
            <person name="Gostincar C."/>
            <person name="Volpe R.P."/>
            <person name="Klimenkova P."/>
            <person name="Gaidamakova E.K."/>
            <person name="Zhou C.E."/>
            <person name="Stewart B.J."/>
            <person name="Lyman M.G."/>
            <person name="Malfatti S.A."/>
            <person name="Rubinfeld B."/>
            <person name="Courtot M."/>
            <person name="Singh J."/>
            <person name="Dalgard C.L."/>
            <person name="Hamilton T."/>
            <person name="Frey K.G."/>
            <person name="Gunde-Cimerman N."/>
            <person name="Dugan L."/>
            <person name="Daly M.J."/>
        </authorList>
    </citation>
    <scope>NUCLEOTIDE SEQUENCE [LARGE SCALE GENOMIC DNA]</scope>
    <source>
        <strain evidence="2 3">MD1149</strain>
    </source>
</reference>
<proteinExistence type="predicted"/>
<dbReference type="Proteomes" id="UP000237144">
    <property type="component" value="Unassembled WGS sequence"/>
</dbReference>
<dbReference type="AlphaFoldDB" id="A0A2S5BAF4"/>
<name>A0A2S5BAF4_9BASI</name>
<evidence type="ECO:0000313" key="2">
    <source>
        <dbReference type="EMBL" id="POY73748.1"/>
    </source>
</evidence>
<evidence type="ECO:0000256" key="1">
    <source>
        <dbReference type="SAM" id="MobiDB-lite"/>
    </source>
</evidence>